<evidence type="ECO:0000313" key="2">
    <source>
        <dbReference type="Proteomes" id="UP000828390"/>
    </source>
</evidence>
<organism evidence="1 2">
    <name type="scientific">Dreissena polymorpha</name>
    <name type="common">Zebra mussel</name>
    <name type="synonym">Mytilus polymorpha</name>
    <dbReference type="NCBI Taxonomy" id="45954"/>
    <lineage>
        <taxon>Eukaryota</taxon>
        <taxon>Metazoa</taxon>
        <taxon>Spiralia</taxon>
        <taxon>Lophotrochozoa</taxon>
        <taxon>Mollusca</taxon>
        <taxon>Bivalvia</taxon>
        <taxon>Autobranchia</taxon>
        <taxon>Heteroconchia</taxon>
        <taxon>Euheterodonta</taxon>
        <taxon>Imparidentia</taxon>
        <taxon>Neoheterodontei</taxon>
        <taxon>Myida</taxon>
        <taxon>Dreissenoidea</taxon>
        <taxon>Dreissenidae</taxon>
        <taxon>Dreissena</taxon>
    </lineage>
</organism>
<proteinExistence type="predicted"/>
<dbReference type="AlphaFoldDB" id="A0A9D4RLX0"/>
<dbReference type="Proteomes" id="UP000828390">
    <property type="component" value="Unassembled WGS sequence"/>
</dbReference>
<name>A0A9D4RLX0_DREPO</name>
<keyword evidence="2" id="KW-1185">Reference proteome</keyword>
<gene>
    <name evidence="1" type="ORF">DPMN_034366</name>
</gene>
<reference evidence="1" key="2">
    <citation type="submission" date="2020-11" db="EMBL/GenBank/DDBJ databases">
        <authorList>
            <person name="McCartney M.A."/>
            <person name="Auch B."/>
            <person name="Kono T."/>
            <person name="Mallez S."/>
            <person name="Becker A."/>
            <person name="Gohl D.M."/>
            <person name="Silverstein K.A.T."/>
            <person name="Koren S."/>
            <person name="Bechman K.B."/>
            <person name="Herman A."/>
            <person name="Abrahante J.E."/>
            <person name="Garbe J."/>
        </authorList>
    </citation>
    <scope>NUCLEOTIDE SEQUENCE</scope>
    <source>
        <strain evidence="1">Duluth1</strain>
        <tissue evidence="1">Whole animal</tissue>
    </source>
</reference>
<comment type="caution">
    <text evidence="1">The sequence shown here is derived from an EMBL/GenBank/DDBJ whole genome shotgun (WGS) entry which is preliminary data.</text>
</comment>
<accession>A0A9D4RLX0</accession>
<reference evidence="1" key="1">
    <citation type="journal article" date="2019" name="bioRxiv">
        <title>The Genome of the Zebra Mussel, Dreissena polymorpha: A Resource for Invasive Species Research.</title>
        <authorList>
            <person name="McCartney M.A."/>
            <person name="Auch B."/>
            <person name="Kono T."/>
            <person name="Mallez S."/>
            <person name="Zhang Y."/>
            <person name="Obille A."/>
            <person name="Becker A."/>
            <person name="Abrahante J.E."/>
            <person name="Garbe J."/>
            <person name="Badalamenti J.P."/>
            <person name="Herman A."/>
            <person name="Mangelson H."/>
            <person name="Liachko I."/>
            <person name="Sullivan S."/>
            <person name="Sone E.D."/>
            <person name="Koren S."/>
            <person name="Silverstein K.A.T."/>
            <person name="Beckman K.B."/>
            <person name="Gohl D.M."/>
        </authorList>
    </citation>
    <scope>NUCLEOTIDE SEQUENCE</scope>
    <source>
        <strain evidence="1">Duluth1</strain>
        <tissue evidence="1">Whole animal</tissue>
    </source>
</reference>
<evidence type="ECO:0000313" key="1">
    <source>
        <dbReference type="EMBL" id="KAH3871172.1"/>
    </source>
</evidence>
<protein>
    <submittedName>
        <fullName evidence="1">Uncharacterized protein</fullName>
    </submittedName>
</protein>
<dbReference type="EMBL" id="JAIWYP010000002">
    <property type="protein sequence ID" value="KAH3871172.1"/>
    <property type="molecule type" value="Genomic_DNA"/>
</dbReference>
<sequence length="113" mass="13030">MSWNDDHQIFLCLKVHPCLFADSLQFRVTLIPLIGEFEVIEGHDIVCSGKIRHLQHPTPDTRKEVGPMSPLKKMELQVSGDLKDASNISSLTYILWLIRLKLSYFRRKPEVLS</sequence>